<proteinExistence type="predicted"/>
<dbReference type="EnsemblMetazoa" id="AFAF001311-RA">
    <property type="protein sequence ID" value="AFAF001311-PA"/>
    <property type="gene ID" value="AFAF001311"/>
</dbReference>
<feature type="region of interest" description="Disordered" evidence="1">
    <location>
        <begin position="26"/>
        <end position="50"/>
    </location>
</feature>
<evidence type="ECO:0000313" key="2">
    <source>
        <dbReference type="EnsemblMetazoa" id="AFAF001311-PA"/>
    </source>
</evidence>
<feature type="compositionally biased region" description="Low complexity" evidence="1">
    <location>
        <begin position="31"/>
        <end position="42"/>
    </location>
</feature>
<dbReference type="AlphaFoldDB" id="A0A182Q1N4"/>
<reference evidence="2" key="2">
    <citation type="submission" date="2020-05" db="UniProtKB">
        <authorList>
            <consortium name="EnsemblMetazoa"/>
        </authorList>
    </citation>
    <scope>IDENTIFICATION</scope>
    <source>
        <strain evidence="2">FAR1</strain>
    </source>
</reference>
<organism evidence="2 3">
    <name type="scientific">Anopheles farauti</name>
    <dbReference type="NCBI Taxonomy" id="69004"/>
    <lineage>
        <taxon>Eukaryota</taxon>
        <taxon>Metazoa</taxon>
        <taxon>Ecdysozoa</taxon>
        <taxon>Arthropoda</taxon>
        <taxon>Hexapoda</taxon>
        <taxon>Insecta</taxon>
        <taxon>Pterygota</taxon>
        <taxon>Neoptera</taxon>
        <taxon>Endopterygota</taxon>
        <taxon>Diptera</taxon>
        <taxon>Nematocera</taxon>
        <taxon>Culicoidea</taxon>
        <taxon>Culicidae</taxon>
        <taxon>Anophelinae</taxon>
        <taxon>Anopheles</taxon>
    </lineage>
</organism>
<feature type="region of interest" description="Disordered" evidence="1">
    <location>
        <begin position="80"/>
        <end position="121"/>
    </location>
</feature>
<keyword evidence="3" id="KW-1185">Reference proteome</keyword>
<evidence type="ECO:0000313" key="3">
    <source>
        <dbReference type="Proteomes" id="UP000075886"/>
    </source>
</evidence>
<dbReference type="VEuPathDB" id="VectorBase:AFAF001311"/>
<feature type="compositionally biased region" description="Polar residues" evidence="1">
    <location>
        <begin position="83"/>
        <end position="101"/>
    </location>
</feature>
<sequence length="137" mass="15293">MDVLFTPTTSRDRCASGRSVTFHWSPTAVGSSSRPSWTTVSSELTTEKTQPPELDCGLMVAIRAKSCRWSERISLNGDFRSASLVTPNAGNPSSPSTNFTPQQQQQQHHHHQRLTHSDSDRNYDKLSCRAEWHTGAH</sequence>
<name>A0A182Q1N4_9DIPT</name>
<dbReference type="Proteomes" id="UP000075886">
    <property type="component" value="Unassembled WGS sequence"/>
</dbReference>
<reference evidence="3" key="1">
    <citation type="submission" date="2014-01" db="EMBL/GenBank/DDBJ databases">
        <title>The Genome Sequence of Anopheles farauti FAR1 (V2).</title>
        <authorList>
            <consortium name="The Broad Institute Genomics Platform"/>
            <person name="Neafsey D.E."/>
            <person name="Besansky N."/>
            <person name="Howell P."/>
            <person name="Walton C."/>
            <person name="Young S.K."/>
            <person name="Zeng Q."/>
            <person name="Gargeya S."/>
            <person name="Fitzgerald M."/>
            <person name="Haas B."/>
            <person name="Abouelleil A."/>
            <person name="Allen A.W."/>
            <person name="Alvarado L."/>
            <person name="Arachchi H.M."/>
            <person name="Berlin A.M."/>
            <person name="Chapman S.B."/>
            <person name="Gainer-Dewar J."/>
            <person name="Goldberg J."/>
            <person name="Griggs A."/>
            <person name="Gujja S."/>
            <person name="Hansen M."/>
            <person name="Howarth C."/>
            <person name="Imamovic A."/>
            <person name="Ireland A."/>
            <person name="Larimer J."/>
            <person name="McCowan C."/>
            <person name="Murphy C."/>
            <person name="Pearson M."/>
            <person name="Poon T.W."/>
            <person name="Priest M."/>
            <person name="Roberts A."/>
            <person name="Saif S."/>
            <person name="Shea T."/>
            <person name="Sisk P."/>
            <person name="Sykes S."/>
            <person name="Wortman J."/>
            <person name="Nusbaum C."/>
            <person name="Birren B."/>
        </authorList>
    </citation>
    <scope>NUCLEOTIDE SEQUENCE [LARGE SCALE GENOMIC DNA]</scope>
    <source>
        <strain evidence="3">FAR1</strain>
    </source>
</reference>
<accession>A0A182Q1N4</accession>
<protein>
    <submittedName>
        <fullName evidence="2">Uncharacterized protein</fullName>
    </submittedName>
</protein>
<evidence type="ECO:0000256" key="1">
    <source>
        <dbReference type="SAM" id="MobiDB-lite"/>
    </source>
</evidence>
<dbReference type="EMBL" id="AXCN02000471">
    <property type="status" value="NOT_ANNOTATED_CDS"/>
    <property type="molecule type" value="Genomic_DNA"/>
</dbReference>